<sequence length="71" mass="8239">MTWNRGPKDNNVCEYCDCTRKAKYFMGWVEEGEKQWGMVCATHDKYLGRKNLVGAGLSLEEAIQFEKTIME</sequence>
<name>A0A6M3IYJ3_9ZZZZ</name>
<protein>
    <submittedName>
        <fullName evidence="1">Uncharacterized protein</fullName>
    </submittedName>
</protein>
<reference evidence="1" key="1">
    <citation type="submission" date="2020-03" db="EMBL/GenBank/DDBJ databases">
        <title>The deep terrestrial virosphere.</title>
        <authorList>
            <person name="Holmfeldt K."/>
            <person name="Nilsson E."/>
            <person name="Simone D."/>
            <person name="Lopez-Fernandez M."/>
            <person name="Wu X."/>
            <person name="de Brujin I."/>
            <person name="Lundin D."/>
            <person name="Andersson A."/>
            <person name="Bertilsson S."/>
            <person name="Dopson M."/>
        </authorList>
    </citation>
    <scope>NUCLEOTIDE SEQUENCE</scope>
    <source>
        <strain evidence="1">MM415B00781</strain>
    </source>
</reference>
<gene>
    <name evidence="1" type="ORF">MM415B00781_0001</name>
</gene>
<dbReference type="EMBL" id="MT141471">
    <property type="protein sequence ID" value="QJA62424.1"/>
    <property type="molecule type" value="Genomic_DNA"/>
</dbReference>
<accession>A0A6M3IYJ3</accession>
<proteinExistence type="predicted"/>
<evidence type="ECO:0000313" key="1">
    <source>
        <dbReference type="EMBL" id="QJA62424.1"/>
    </source>
</evidence>
<dbReference type="AlphaFoldDB" id="A0A6M3IYJ3"/>
<organism evidence="1">
    <name type="scientific">viral metagenome</name>
    <dbReference type="NCBI Taxonomy" id="1070528"/>
    <lineage>
        <taxon>unclassified sequences</taxon>
        <taxon>metagenomes</taxon>
        <taxon>organismal metagenomes</taxon>
    </lineage>
</organism>